<name>A0A7Z7B320_9BURK</name>
<protein>
    <submittedName>
        <fullName evidence="2">Uncharacterized protein</fullName>
    </submittedName>
</protein>
<keyword evidence="1" id="KW-0472">Membrane</keyword>
<comment type="caution">
    <text evidence="2">The sequence shown here is derived from an EMBL/GenBank/DDBJ whole genome shotgun (WGS) entry which is preliminary data.</text>
</comment>
<sequence>MSVHNVVLLPFTALNRGQLGAAAVLFFFYAIMLACIAKALFEIANFAGVKTQTGMAQVIAKRIVPAHWEWQTRGRYLTRAYVEEFEILDLVINGRKLTYRPIPWIMERTVANTMEPVQFKAARFSSEVRVKKFKYL</sequence>
<dbReference type="EMBL" id="FNDI01000004">
    <property type="protein sequence ID" value="SDH34792.1"/>
    <property type="molecule type" value="Genomic_DNA"/>
</dbReference>
<keyword evidence="3" id="KW-1185">Reference proteome</keyword>
<keyword evidence="1" id="KW-1133">Transmembrane helix</keyword>
<dbReference type="AlphaFoldDB" id="A0A7Z7B320"/>
<gene>
    <name evidence="2" type="ORF">SAMN04487926_10459</name>
</gene>
<organism evidence="2 3">
    <name type="scientific">Paraburkholderia steynii</name>
    <dbReference type="NCBI Taxonomy" id="1245441"/>
    <lineage>
        <taxon>Bacteria</taxon>
        <taxon>Pseudomonadati</taxon>
        <taxon>Pseudomonadota</taxon>
        <taxon>Betaproteobacteria</taxon>
        <taxon>Burkholderiales</taxon>
        <taxon>Burkholderiaceae</taxon>
        <taxon>Paraburkholderia</taxon>
    </lineage>
</organism>
<evidence type="ECO:0000313" key="2">
    <source>
        <dbReference type="EMBL" id="SDH34792.1"/>
    </source>
</evidence>
<dbReference type="RefSeq" id="WP_091777093.1">
    <property type="nucleotide sequence ID" value="NZ_FNDI01000004.1"/>
</dbReference>
<feature type="transmembrane region" description="Helical" evidence="1">
    <location>
        <begin position="20"/>
        <end position="41"/>
    </location>
</feature>
<proteinExistence type="predicted"/>
<evidence type="ECO:0000256" key="1">
    <source>
        <dbReference type="SAM" id="Phobius"/>
    </source>
</evidence>
<reference evidence="2" key="1">
    <citation type="submission" date="2016-10" db="EMBL/GenBank/DDBJ databases">
        <authorList>
            <person name="Varghese N."/>
            <person name="Submissions S."/>
        </authorList>
    </citation>
    <scope>NUCLEOTIDE SEQUENCE [LARGE SCALE GENOMIC DNA]</scope>
    <source>
        <strain evidence="2">YR281</strain>
    </source>
</reference>
<accession>A0A7Z7B320</accession>
<evidence type="ECO:0000313" key="3">
    <source>
        <dbReference type="Proteomes" id="UP000198900"/>
    </source>
</evidence>
<keyword evidence="1" id="KW-0812">Transmembrane</keyword>
<dbReference type="Proteomes" id="UP000198900">
    <property type="component" value="Unassembled WGS sequence"/>
</dbReference>